<dbReference type="PANTHER" id="PTHR19944:SF99">
    <property type="entry name" value="HLA CLASS II HISTOCOMPATIBILITY ANTIGEN, DRB1 BETA CHAIN"/>
    <property type="match status" value="1"/>
</dbReference>
<dbReference type="EMBL" id="VXBB01003257">
    <property type="protein sequence ID" value="NXM53603.1"/>
    <property type="molecule type" value="Genomic_DNA"/>
</dbReference>
<sequence length="106" mass="12375">GTSPNLCPAHSGVFQLLVQHECHIINGTEKVRYVERQMYNREQYLMFDSDLGHFVGYTPYGEMNARRLNNNAEEMEYKRGLVDTYCRYNYKVFAPFSVDCRVPPSP</sequence>
<evidence type="ECO:0000313" key="4">
    <source>
        <dbReference type="EMBL" id="NXM53603.1"/>
    </source>
</evidence>
<reference evidence="4 5" key="1">
    <citation type="submission" date="2019-09" db="EMBL/GenBank/DDBJ databases">
        <title>Bird 10,000 Genomes (B10K) Project - Family phase.</title>
        <authorList>
            <person name="Zhang G."/>
        </authorList>
    </citation>
    <scope>NUCLEOTIDE SEQUENCE [LARGE SCALE GENOMIC DNA]</scope>
    <source>
        <strain evidence="4">B10K-DU-002-01</strain>
        <tissue evidence="4">Muscle</tissue>
    </source>
</reference>
<dbReference type="PANTHER" id="PTHR19944">
    <property type="entry name" value="MHC CLASS II-RELATED"/>
    <property type="match status" value="1"/>
</dbReference>
<feature type="domain" description="MHC class II beta chain N-terminal" evidence="3">
    <location>
        <begin position="20"/>
        <end position="94"/>
    </location>
</feature>
<dbReference type="SMART" id="SM00921">
    <property type="entry name" value="MHC_II_beta"/>
    <property type="match status" value="1"/>
</dbReference>
<evidence type="ECO:0000313" key="5">
    <source>
        <dbReference type="Proteomes" id="UP000534634"/>
    </source>
</evidence>
<evidence type="ECO:0000256" key="2">
    <source>
        <dbReference type="ARBA" id="ARBA00023180"/>
    </source>
</evidence>
<dbReference type="InterPro" id="IPR000353">
    <property type="entry name" value="MHC_II_b_N"/>
</dbReference>
<evidence type="ECO:0000256" key="1">
    <source>
        <dbReference type="ARBA" id="ARBA00023157"/>
    </source>
</evidence>
<dbReference type="Proteomes" id="UP000534634">
    <property type="component" value="Unassembled WGS sequence"/>
</dbReference>
<dbReference type="InterPro" id="IPR050160">
    <property type="entry name" value="MHC/Immunoglobulin"/>
</dbReference>
<evidence type="ECO:0000259" key="3">
    <source>
        <dbReference type="SMART" id="SM00921"/>
    </source>
</evidence>
<name>A0A7L1BW85_9PASS</name>
<keyword evidence="5" id="KW-1185">Reference proteome</keyword>
<dbReference type="GO" id="GO:0019882">
    <property type="term" value="P:antigen processing and presentation"/>
    <property type="evidence" value="ECO:0007669"/>
    <property type="project" value="InterPro"/>
</dbReference>
<dbReference type="GO" id="GO:0006955">
    <property type="term" value="P:immune response"/>
    <property type="evidence" value="ECO:0007669"/>
    <property type="project" value="InterPro"/>
</dbReference>
<accession>A0A7L1BW85</accession>
<dbReference type="Pfam" id="PF00969">
    <property type="entry name" value="MHC_II_beta"/>
    <property type="match status" value="1"/>
</dbReference>
<comment type="caution">
    <text evidence="4">The sequence shown here is derived from an EMBL/GenBank/DDBJ whole genome shotgun (WGS) entry which is preliminary data.</text>
</comment>
<keyword evidence="1" id="KW-1015">Disulfide bond</keyword>
<feature type="non-terminal residue" evidence="4">
    <location>
        <position position="106"/>
    </location>
</feature>
<organism evidence="4 5">
    <name type="scientific">Illadopsis cleaveri</name>
    <name type="common">blackcap illadopsis</name>
    <dbReference type="NCBI Taxonomy" id="201329"/>
    <lineage>
        <taxon>Eukaryota</taxon>
        <taxon>Metazoa</taxon>
        <taxon>Chordata</taxon>
        <taxon>Craniata</taxon>
        <taxon>Vertebrata</taxon>
        <taxon>Euteleostomi</taxon>
        <taxon>Archelosauria</taxon>
        <taxon>Archosauria</taxon>
        <taxon>Dinosauria</taxon>
        <taxon>Saurischia</taxon>
        <taxon>Theropoda</taxon>
        <taxon>Coelurosauria</taxon>
        <taxon>Aves</taxon>
        <taxon>Neognathae</taxon>
        <taxon>Neoaves</taxon>
        <taxon>Telluraves</taxon>
        <taxon>Australaves</taxon>
        <taxon>Passeriformes</taxon>
        <taxon>Sylvioidea</taxon>
        <taxon>Timaliidae</taxon>
        <taxon>Illadopsis</taxon>
    </lineage>
</organism>
<dbReference type="GO" id="GO:0042613">
    <property type="term" value="C:MHC class II protein complex"/>
    <property type="evidence" value="ECO:0007669"/>
    <property type="project" value="InterPro"/>
</dbReference>
<feature type="non-terminal residue" evidence="4">
    <location>
        <position position="1"/>
    </location>
</feature>
<dbReference type="Gene3D" id="3.10.320.10">
    <property type="entry name" value="Class II Histocompatibility Antigen, M Beta Chain, Chain B, domain 1"/>
    <property type="match status" value="1"/>
</dbReference>
<protein>
    <submittedName>
        <fullName evidence="4">HB2L protein</fullName>
    </submittedName>
</protein>
<proteinExistence type="predicted"/>
<dbReference type="InterPro" id="IPR011162">
    <property type="entry name" value="MHC_I/II-like_Ag-recog"/>
</dbReference>
<dbReference type="InterPro" id="IPR014745">
    <property type="entry name" value="MHC_II_a/b_N"/>
</dbReference>
<keyword evidence="2" id="KW-0325">Glycoprotein</keyword>
<dbReference type="AlphaFoldDB" id="A0A7L1BW85"/>
<dbReference type="SUPFAM" id="SSF54452">
    <property type="entry name" value="MHC antigen-recognition domain"/>
    <property type="match status" value="1"/>
</dbReference>
<gene>
    <name evidence="4" type="primary">Hb2l_1</name>
    <name evidence="4" type="ORF">ILLCLE_R04094</name>
</gene>